<evidence type="ECO:0000313" key="3">
    <source>
        <dbReference type="EMBL" id="PJE99692.1"/>
    </source>
</evidence>
<dbReference type="SUPFAM" id="SSF46894">
    <property type="entry name" value="C-terminal effector domain of the bipartite response regulators"/>
    <property type="match status" value="1"/>
</dbReference>
<dbReference type="InterPro" id="IPR016032">
    <property type="entry name" value="Sig_transdc_resp-reg_C-effctor"/>
</dbReference>
<sequence length="120" mass="12276">MGRPGDPGASACPQTRDAARPRTTDRSVRPGDFGIRPDGAGRGRGRSNAEIAAVLRLAAPTVKTHVSRILTGLGPNSRVRITLLVHDAGPLGAGGRGPGGRGSRRSREAPGGRAAVSGRR</sequence>
<dbReference type="EMBL" id="PGGW01000011">
    <property type="protein sequence ID" value="PJE99692.1"/>
    <property type="molecule type" value="Genomic_DNA"/>
</dbReference>
<dbReference type="Proteomes" id="UP000230407">
    <property type="component" value="Unassembled WGS sequence"/>
</dbReference>
<feature type="compositionally biased region" description="Basic and acidic residues" evidence="1">
    <location>
        <begin position="17"/>
        <end position="29"/>
    </location>
</feature>
<reference evidence="3 4" key="1">
    <citation type="submission" date="2017-11" db="EMBL/GenBank/DDBJ databases">
        <title>Streptomyces carmine sp. nov., a novel actinomycete isolated from Sophora alopecuroides in Xinjiang, China.</title>
        <authorList>
            <person name="Wang Y."/>
            <person name="Luo X."/>
            <person name="Wan C."/>
            <person name="Zhang L."/>
        </authorList>
    </citation>
    <scope>NUCLEOTIDE SEQUENCE [LARGE SCALE GENOMIC DNA]</scope>
    <source>
        <strain evidence="3 4">TRM SA0054</strain>
    </source>
</reference>
<feature type="domain" description="HTH luxR-type" evidence="2">
    <location>
        <begin position="45"/>
        <end position="83"/>
    </location>
</feature>
<protein>
    <recommendedName>
        <fullName evidence="2">HTH luxR-type domain-containing protein</fullName>
    </recommendedName>
</protein>
<dbReference type="GO" id="GO:0003677">
    <property type="term" value="F:DNA binding"/>
    <property type="evidence" value="ECO:0007669"/>
    <property type="project" value="InterPro"/>
</dbReference>
<comment type="caution">
    <text evidence="3">The sequence shown here is derived from an EMBL/GenBank/DDBJ whole genome shotgun (WGS) entry which is preliminary data.</text>
</comment>
<feature type="compositionally biased region" description="Low complexity" evidence="1">
    <location>
        <begin position="111"/>
        <end position="120"/>
    </location>
</feature>
<proteinExistence type="predicted"/>
<dbReference type="GO" id="GO:0006355">
    <property type="term" value="P:regulation of DNA-templated transcription"/>
    <property type="evidence" value="ECO:0007669"/>
    <property type="project" value="InterPro"/>
</dbReference>
<evidence type="ECO:0000256" key="1">
    <source>
        <dbReference type="SAM" id="MobiDB-lite"/>
    </source>
</evidence>
<evidence type="ECO:0000313" key="4">
    <source>
        <dbReference type="Proteomes" id="UP000230407"/>
    </source>
</evidence>
<keyword evidence="4" id="KW-1185">Reference proteome</keyword>
<dbReference type="AlphaFoldDB" id="A0A2M8M655"/>
<evidence type="ECO:0000259" key="2">
    <source>
        <dbReference type="Pfam" id="PF00196"/>
    </source>
</evidence>
<feature type="region of interest" description="Disordered" evidence="1">
    <location>
        <begin position="1"/>
        <end position="46"/>
    </location>
</feature>
<dbReference type="PRINTS" id="PR00038">
    <property type="entry name" value="HTHLUXR"/>
</dbReference>
<feature type="region of interest" description="Disordered" evidence="1">
    <location>
        <begin position="88"/>
        <end position="120"/>
    </location>
</feature>
<organism evidence="3 4">
    <name type="scientific">Streptomyces carminius</name>
    <dbReference type="NCBI Taxonomy" id="2665496"/>
    <lineage>
        <taxon>Bacteria</taxon>
        <taxon>Bacillati</taxon>
        <taxon>Actinomycetota</taxon>
        <taxon>Actinomycetes</taxon>
        <taxon>Kitasatosporales</taxon>
        <taxon>Streptomycetaceae</taxon>
        <taxon>Streptomyces</taxon>
    </lineage>
</organism>
<dbReference type="InterPro" id="IPR000792">
    <property type="entry name" value="Tscrpt_reg_LuxR_C"/>
</dbReference>
<accession>A0A2M8M655</accession>
<gene>
    <name evidence="3" type="ORF">CUT44_04140</name>
</gene>
<name>A0A2M8M655_9ACTN</name>
<dbReference type="Pfam" id="PF00196">
    <property type="entry name" value="GerE"/>
    <property type="match status" value="1"/>
</dbReference>
<feature type="compositionally biased region" description="Gly residues" evidence="1">
    <location>
        <begin position="91"/>
        <end position="101"/>
    </location>
</feature>
<dbReference type="InterPro" id="IPR036388">
    <property type="entry name" value="WH-like_DNA-bd_sf"/>
</dbReference>
<dbReference type="Gene3D" id="1.10.10.10">
    <property type="entry name" value="Winged helix-like DNA-binding domain superfamily/Winged helix DNA-binding domain"/>
    <property type="match status" value="1"/>
</dbReference>